<name>A0A4C1TVW8_EUMVA</name>
<proteinExistence type="predicted"/>
<comment type="caution">
    <text evidence="1">The sequence shown here is derived from an EMBL/GenBank/DDBJ whole genome shotgun (WGS) entry which is preliminary data.</text>
</comment>
<dbReference type="EMBL" id="BGZK01000094">
    <property type="protein sequence ID" value="GBP18192.1"/>
    <property type="molecule type" value="Genomic_DNA"/>
</dbReference>
<dbReference type="Proteomes" id="UP000299102">
    <property type="component" value="Unassembled WGS sequence"/>
</dbReference>
<accession>A0A4C1TVW8</accession>
<protein>
    <submittedName>
        <fullName evidence="1">Uncharacterized protein</fullName>
    </submittedName>
</protein>
<keyword evidence="2" id="KW-1185">Reference proteome</keyword>
<evidence type="ECO:0000313" key="2">
    <source>
        <dbReference type="Proteomes" id="UP000299102"/>
    </source>
</evidence>
<dbReference type="AlphaFoldDB" id="A0A4C1TVW8"/>
<reference evidence="1 2" key="1">
    <citation type="journal article" date="2019" name="Commun. Biol.">
        <title>The bagworm genome reveals a unique fibroin gene that provides high tensile strength.</title>
        <authorList>
            <person name="Kono N."/>
            <person name="Nakamura H."/>
            <person name="Ohtoshi R."/>
            <person name="Tomita M."/>
            <person name="Numata K."/>
            <person name="Arakawa K."/>
        </authorList>
    </citation>
    <scope>NUCLEOTIDE SEQUENCE [LARGE SCALE GENOMIC DNA]</scope>
</reference>
<evidence type="ECO:0000313" key="1">
    <source>
        <dbReference type="EMBL" id="GBP18192.1"/>
    </source>
</evidence>
<sequence length="73" mass="8191">MSILKRNVQTMKILGCNKNNVFERSKHKTKEPGIPSGACPPRRDGRCGHFSADSAQNAETERRTLLLHEANED</sequence>
<gene>
    <name evidence="1" type="ORF">EVAR_9034_1</name>
</gene>
<organism evidence="1 2">
    <name type="scientific">Eumeta variegata</name>
    <name type="common">Bagworm moth</name>
    <name type="synonym">Eumeta japonica</name>
    <dbReference type="NCBI Taxonomy" id="151549"/>
    <lineage>
        <taxon>Eukaryota</taxon>
        <taxon>Metazoa</taxon>
        <taxon>Ecdysozoa</taxon>
        <taxon>Arthropoda</taxon>
        <taxon>Hexapoda</taxon>
        <taxon>Insecta</taxon>
        <taxon>Pterygota</taxon>
        <taxon>Neoptera</taxon>
        <taxon>Endopterygota</taxon>
        <taxon>Lepidoptera</taxon>
        <taxon>Glossata</taxon>
        <taxon>Ditrysia</taxon>
        <taxon>Tineoidea</taxon>
        <taxon>Psychidae</taxon>
        <taxon>Oiketicinae</taxon>
        <taxon>Eumeta</taxon>
    </lineage>
</organism>